<organism evidence="2 3">
    <name type="scientific">Ichthyophthirius multifiliis</name>
    <name type="common">White spot disease agent</name>
    <name type="synonym">Ich</name>
    <dbReference type="NCBI Taxonomy" id="5932"/>
    <lineage>
        <taxon>Eukaryota</taxon>
        <taxon>Sar</taxon>
        <taxon>Alveolata</taxon>
        <taxon>Ciliophora</taxon>
        <taxon>Intramacronucleata</taxon>
        <taxon>Oligohymenophorea</taxon>
        <taxon>Hymenostomatida</taxon>
        <taxon>Ophryoglenina</taxon>
        <taxon>Ichthyophthirius</taxon>
    </lineage>
</organism>
<dbReference type="InParanoid" id="G0QQA0"/>
<gene>
    <name evidence="2" type="ORF">IMG5_076310</name>
</gene>
<dbReference type="STRING" id="857967.G0QQA0"/>
<accession>G0QQA0</accession>
<reference evidence="2 3" key="1">
    <citation type="submission" date="2011-07" db="EMBL/GenBank/DDBJ databases">
        <authorList>
            <person name="Coyne R."/>
            <person name="Brami D."/>
            <person name="Johnson J."/>
            <person name="Hostetler J."/>
            <person name="Hannick L."/>
            <person name="Clark T."/>
            <person name="Cassidy-Hanley D."/>
            <person name="Inman J."/>
        </authorList>
    </citation>
    <scope>NUCLEOTIDE SEQUENCE [LARGE SCALE GENOMIC DNA]</scope>
    <source>
        <strain evidence="2 3">G5</strain>
    </source>
</reference>
<dbReference type="OrthoDB" id="421435at2759"/>
<evidence type="ECO:0000313" key="2">
    <source>
        <dbReference type="EMBL" id="EGR32601.1"/>
    </source>
</evidence>
<dbReference type="RefSeq" id="XP_004036587.1">
    <property type="nucleotide sequence ID" value="XM_004036539.1"/>
</dbReference>
<protein>
    <submittedName>
        <fullName evidence="2">Uncharacterized protein</fullName>
    </submittedName>
</protein>
<proteinExistence type="predicted"/>
<name>G0QQA0_ICHMU</name>
<dbReference type="AlphaFoldDB" id="G0QQA0"/>
<keyword evidence="3" id="KW-1185">Reference proteome</keyword>
<dbReference type="eggNOG" id="ENOG502R2C6">
    <property type="taxonomic scope" value="Eukaryota"/>
</dbReference>
<dbReference type="GeneID" id="14908799"/>
<sequence length="209" mass="26036">MAEQQQYENNKKELLDSYFTIRKLQERVNRLEEENQNLQIERDDIKNYFGIKKEKYEDMIDLQRTEIEQLKNEKQRAEYENEKSKRELIELKEEVQEQLEDQKKEFERERSDLLDRIQILQQKLDNLETFVRQKAELEADRRNLREQLEIEKRLKQDELAIKEEEKIKATDKLKKICFIKFKRLKHHYWPQKKNNFKQPRDQLFYKIIN</sequence>
<evidence type="ECO:0000256" key="1">
    <source>
        <dbReference type="SAM" id="Coils"/>
    </source>
</evidence>
<feature type="coiled-coil region" evidence="1">
    <location>
        <begin position="21"/>
        <end position="165"/>
    </location>
</feature>
<evidence type="ECO:0000313" key="3">
    <source>
        <dbReference type="Proteomes" id="UP000008983"/>
    </source>
</evidence>
<dbReference type="EMBL" id="GL983617">
    <property type="protein sequence ID" value="EGR32601.1"/>
    <property type="molecule type" value="Genomic_DNA"/>
</dbReference>
<dbReference type="Proteomes" id="UP000008983">
    <property type="component" value="Unassembled WGS sequence"/>
</dbReference>
<keyword evidence="1" id="KW-0175">Coiled coil</keyword>